<dbReference type="AlphaFoldDB" id="C2K1F4"/>
<dbReference type="PANTHER" id="PTHR37038">
    <property type="entry name" value="TRANSCRIPTIONAL REGULATOR-RELATED"/>
    <property type="match status" value="1"/>
</dbReference>
<dbReference type="SMART" id="SM00530">
    <property type="entry name" value="HTH_XRE"/>
    <property type="match status" value="2"/>
</dbReference>
<dbReference type="EMBL" id="ACIZ01000119">
    <property type="protein sequence ID" value="EEN78876.1"/>
    <property type="molecule type" value="Genomic_DNA"/>
</dbReference>
<name>C2K1F4_LACRM</name>
<comment type="caution">
    <text evidence="2">The sequence shown here is derived from an EMBL/GenBank/DDBJ whole genome shotgun (WGS) entry which is preliminary data.</text>
</comment>
<accession>C2K1F4</accession>
<dbReference type="GO" id="GO:0003677">
    <property type="term" value="F:DNA binding"/>
    <property type="evidence" value="ECO:0007669"/>
    <property type="project" value="UniProtKB-KW"/>
</dbReference>
<dbReference type="Gene3D" id="1.10.260.40">
    <property type="entry name" value="lambda repressor-like DNA-binding domains"/>
    <property type="match status" value="1"/>
</dbReference>
<sequence length="611" mass="69837">MEGVYLKTNKSGSVLEALGSFFRSQRIARGLTLQEVSSNWSAATLSRFERGEIDISTDKMLSLMTKIGIDELDFLEFYESIPANFPLQLQDLTQLNDIAILEARKRGFFAAHPHINSMTELARLMFAAAENWPNPQFRFSSEDEQLLADRLATPERFTILELELYKAIAGPASHELLSLLWHRAQRIPDNWRQPREMIELLLWLGALMDQDMELVNDMESELAEWYVADSVRDRIIEFMPNWQYGRSVANWLRTPTNQNKAKIQAIISILKKYDVMTDARWFEMMLVRTQSGSVYHNTQLIDHPRKLTEAHTAQEVVKRQRLYLGLKITDINLNVSPTTLRRFENGQTQLAASCLFQLCGELALLPSQILSSLDPTSDNVLGKISLKQTFKQVQQATALNEDKHLVANLIHQFTTQFSDIPANTLNMQLFVLKSASGLVSANDPTMLRQAPILLSRLLQNNHWGALETHTSQELVNWLNPEQLTMLFQKGNHVVVKHPLTVGINYVFSGLNQAIIRVILHYSSKELSAFLQSFRWLLTSTDPSPERWEALGSWYLGRYLLDPSKANADQVELYVHESLRIGHPNAITNLKSFNIKHLPKGFIDKFVSSYKD</sequence>
<gene>
    <name evidence="2" type="ORF">HMPREF0539_2989</name>
</gene>
<proteinExistence type="predicted"/>
<evidence type="ECO:0000313" key="2">
    <source>
        <dbReference type="EMBL" id="EEN78876.1"/>
    </source>
</evidence>
<dbReference type="InterPro" id="IPR001387">
    <property type="entry name" value="Cro/C1-type_HTH"/>
</dbReference>
<dbReference type="Proteomes" id="UP000004525">
    <property type="component" value="Unassembled WGS sequence"/>
</dbReference>
<keyword evidence="3" id="KW-1185">Reference proteome</keyword>
<protein>
    <submittedName>
        <fullName evidence="2">DNA-binding helix-turn-helix protein</fullName>
    </submittedName>
</protein>
<dbReference type="HOGENOM" id="CLU_450403_0_0_9"/>
<dbReference type="InterPro" id="IPR053163">
    <property type="entry name" value="HTH-type_regulator_Rgg"/>
</dbReference>
<feature type="domain" description="HTH cro/C1-type" evidence="1">
    <location>
        <begin position="22"/>
        <end position="75"/>
    </location>
</feature>
<keyword evidence="2" id="KW-0238">DNA-binding</keyword>
<evidence type="ECO:0000313" key="3">
    <source>
        <dbReference type="Proteomes" id="UP000004525"/>
    </source>
</evidence>
<dbReference type="CDD" id="cd00093">
    <property type="entry name" value="HTH_XRE"/>
    <property type="match status" value="1"/>
</dbReference>
<dbReference type="PROSITE" id="PS50943">
    <property type="entry name" value="HTH_CROC1"/>
    <property type="match status" value="1"/>
</dbReference>
<reference evidence="2" key="1">
    <citation type="submission" date="2009-01" db="EMBL/GenBank/DDBJ databases">
        <authorList>
            <person name="Qin X."/>
            <person name="Bachman B."/>
            <person name="Battles P."/>
            <person name="Bell A."/>
            <person name="Bess C."/>
            <person name="Bickham C."/>
            <person name="Chaboub L."/>
            <person name="Chen D."/>
            <person name="Coyle M."/>
            <person name="Deiros D.R."/>
            <person name="Dinh H."/>
            <person name="Forbes L."/>
            <person name="Fowler G."/>
            <person name="Francisco L."/>
            <person name="Fu Q."/>
            <person name="Gubbala S."/>
            <person name="Hale W."/>
            <person name="Han Y."/>
            <person name="Hemphill L."/>
            <person name="Highlander S.K."/>
            <person name="Hirani K."/>
            <person name="Hogues M."/>
            <person name="Jackson L."/>
            <person name="Jakkamsetti A."/>
            <person name="Javaid M."/>
            <person name="Jiang H."/>
            <person name="Korchina V."/>
            <person name="Kovar C."/>
            <person name="Lara F."/>
            <person name="Lee S."/>
            <person name="Mata R."/>
            <person name="Mathew T."/>
            <person name="Moen C."/>
            <person name="Morales K."/>
            <person name="Munidasa M."/>
            <person name="Nazareth L."/>
            <person name="Ngo R."/>
            <person name="Nguyen L."/>
            <person name="Okwuonu G."/>
            <person name="Ongeri F."/>
            <person name="Patil S."/>
            <person name="Petrosino J."/>
            <person name="Pham C."/>
            <person name="Pham P."/>
            <person name="Pu L.-L."/>
            <person name="Puazo M."/>
            <person name="Raj R."/>
            <person name="Reid J."/>
            <person name="Rouhana J."/>
            <person name="Saada N."/>
            <person name="Shang Y."/>
            <person name="Simmons D."/>
            <person name="Thornton R."/>
            <person name="Warren J."/>
            <person name="Weissenberger G."/>
            <person name="Zhang J."/>
            <person name="Zhang L."/>
            <person name="Zhou C."/>
            <person name="Zhu D."/>
            <person name="Muzny D."/>
            <person name="Worley K."/>
            <person name="Gibbs R."/>
        </authorList>
    </citation>
    <scope>NUCLEOTIDE SEQUENCE [LARGE SCALE GENOMIC DNA]</scope>
    <source>
        <strain evidence="2">LMS2-1</strain>
    </source>
</reference>
<organism evidence="2 3">
    <name type="scientific">Lacticaseibacillus rhamnosus (strain LMS2-1)</name>
    <dbReference type="NCBI Taxonomy" id="525361"/>
    <lineage>
        <taxon>Bacteria</taxon>
        <taxon>Bacillati</taxon>
        <taxon>Bacillota</taxon>
        <taxon>Bacilli</taxon>
        <taxon>Lactobacillales</taxon>
        <taxon>Lactobacillaceae</taxon>
        <taxon>Lacticaseibacillus</taxon>
    </lineage>
</organism>
<dbReference type="InterPro" id="IPR010982">
    <property type="entry name" value="Lambda_DNA-bd_dom_sf"/>
</dbReference>
<dbReference type="SUPFAM" id="SSF47413">
    <property type="entry name" value="lambda repressor-like DNA-binding domains"/>
    <property type="match status" value="1"/>
</dbReference>
<evidence type="ECO:0000259" key="1">
    <source>
        <dbReference type="PROSITE" id="PS50943"/>
    </source>
</evidence>